<feature type="transmembrane region" description="Helical" evidence="1">
    <location>
        <begin position="38"/>
        <end position="58"/>
    </location>
</feature>
<keyword evidence="1" id="KW-1133">Transmembrane helix</keyword>
<dbReference type="STRING" id="1242993.ehr_00169"/>
<evidence type="ECO:0000313" key="3">
    <source>
        <dbReference type="Proteomes" id="UP000293377"/>
    </source>
</evidence>
<dbReference type="EMBL" id="QOHL01000003">
    <property type="protein sequence ID" value="RZB12952.1"/>
    <property type="molecule type" value="Genomic_DNA"/>
</dbReference>
<feature type="transmembrane region" description="Helical" evidence="1">
    <location>
        <begin position="196"/>
        <end position="218"/>
    </location>
</feature>
<gene>
    <name evidence="2" type="ORF">DRF75_01180</name>
</gene>
<keyword evidence="1" id="KW-0472">Membrane</keyword>
<evidence type="ECO:0000256" key="1">
    <source>
        <dbReference type="SAM" id="Phobius"/>
    </source>
</evidence>
<accession>A0A4Q6I4Z0</accession>
<sequence>MLVSWLQILVKIIGKILPTRLISTFLGTGYLPAWQSHWAAVLSLILAYILFYLIYGMYYVSYGLLVTSALIAAFFLKISLVLVVVSIISIFVFQSHNSTDSRSDIIVVQIALGQLLVVALAMPAIIAVYNYLSVFYGRICESIFICPTWFNEFMRFLIFFLIPFVFFNIIEIIKPWPISNFQISYNNCFSIVSEGLILVLYTLLVMYLAAFICFDLTIHDAVALNEYIFTLMKFR</sequence>
<keyword evidence="3" id="KW-1185">Reference proteome</keyword>
<dbReference type="OrthoDB" id="7164500at2"/>
<comment type="caution">
    <text evidence="2">The sequence shown here is derived from an EMBL/GenBank/DDBJ whole genome shotgun (WGS) entry which is preliminary data.</text>
</comment>
<feature type="transmembrane region" description="Helical" evidence="1">
    <location>
        <begin position="153"/>
        <end position="176"/>
    </location>
</feature>
<feature type="transmembrane region" description="Helical" evidence="1">
    <location>
        <begin position="105"/>
        <end position="132"/>
    </location>
</feature>
<name>A0A4Q6I4Z0_9RICK</name>
<keyword evidence="1" id="KW-0812">Transmembrane</keyword>
<dbReference type="AlphaFoldDB" id="A0A4Q6I4Z0"/>
<proteinExistence type="predicted"/>
<dbReference type="RefSeq" id="WP_045170759.1">
    <property type="nucleotide sequence ID" value="NZ_QOHL01000003.1"/>
</dbReference>
<evidence type="ECO:0000313" key="2">
    <source>
        <dbReference type="EMBL" id="RZB12952.1"/>
    </source>
</evidence>
<organism evidence="2 3">
    <name type="scientific">Ehrlichia minasensis</name>
    <dbReference type="NCBI Taxonomy" id="1242993"/>
    <lineage>
        <taxon>Bacteria</taxon>
        <taxon>Pseudomonadati</taxon>
        <taxon>Pseudomonadota</taxon>
        <taxon>Alphaproteobacteria</taxon>
        <taxon>Rickettsiales</taxon>
        <taxon>Anaplasmataceae</taxon>
        <taxon>Ehrlichia</taxon>
    </lineage>
</organism>
<dbReference type="Proteomes" id="UP000293377">
    <property type="component" value="Unassembled WGS sequence"/>
</dbReference>
<feature type="transmembrane region" description="Helical" evidence="1">
    <location>
        <begin position="70"/>
        <end position="93"/>
    </location>
</feature>
<protein>
    <submittedName>
        <fullName evidence="2">Phosphatidylglycerophosphatase</fullName>
    </submittedName>
</protein>
<reference evidence="2 3" key="1">
    <citation type="submission" date="2018-06" db="EMBL/GenBank/DDBJ databases">
        <title>Complete Genome Sequence of Ehrlichia minasensis Isolated From Cattle.</title>
        <authorList>
            <person name="Aguiar D.M."/>
            <person name="Araujo J.P.A.Jr."/>
            <person name="Nakazato L."/>
            <person name="Bard E."/>
            <person name="Cabezas-Cruz A."/>
        </authorList>
    </citation>
    <scope>NUCLEOTIDE SEQUENCE [LARGE SCALE GENOMIC DNA]</scope>
    <source>
        <strain evidence="2 3">B11</strain>
    </source>
</reference>